<accession>A0A0N4VQ04</accession>
<dbReference type="WBParaSite" id="EVEC_0001309601-mRNA-1">
    <property type="protein sequence ID" value="EVEC_0001309601-mRNA-1"/>
    <property type="gene ID" value="EVEC_0001309601"/>
</dbReference>
<protein>
    <submittedName>
        <fullName evidence="4">Expressed conserved protein</fullName>
    </submittedName>
</protein>
<dbReference type="EMBL" id="UXUI01013893">
    <property type="protein sequence ID" value="VDD97499.1"/>
    <property type="molecule type" value="Genomic_DNA"/>
</dbReference>
<reference evidence="2 3" key="2">
    <citation type="submission" date="2018-10" db="EMBL/GenBank/DDBJ databases">
        <authorList>
            <consortium name="Pathogen Informatics"/>
        </authorList>
    </citation>
    <scope>NUCLEOTIDE SEQUENCE [LARGE SCALE GENOMIC DNA]</scope>
</reference>
<dbReference type="AlphaFoldDB" id="A0A0N4VQ04"/>
<proteinExistence type="predicted"/>
<dbReference type="Proteomes" id="UP000274131">
    <property type="component" value="Unassembled WGS sequence"/>
</dbReference>
<gene>
    <name evidence="2" type="ORF">EVEC_LOCUS12250</name>
</gene>
<evidence type="ECO:0000313" key="2">
    <source>
        <dbReference type="EMBL" id="VDD97499.1"/>
    </source>
</evidence>
<name>A0A0N4VQ04_ENTVE</name>
<dbReference type="OrthoDB" id="10655207at2759"/>
<sequence>MSALTVDHSELPDVHELRTSEESKETVGEPQLRNNEIDRDPSSSNEISEAEWYGLFFTGEGTVKSELKFVFCKYQEDDDGSTLVRNVVIGEEDGEEGESANAQDDIDPYKDYDVFLYDHDYTGMFRPDHIPKLIEEGYDSNSFPIMAGLSSHYADEEFDEQQSSMSRNMFYNGEGTSSVYRLREFQSRQTDGSVERGHGIHPTTSYRLGASPVVYSGKTIMRYSALGASQAFRTPVRESFVASPSSPRPINSYGSKHRISFSGGGTAVAHRKAVRSRFAERGYEQPGLRVMPSPTKQYTSEPSSVYQSNTASFVADPMRAANDNAPAPFIVPARGSRPSLRGKGQASRTQQAKMKTQETEDKPTHTVILNFRDLPLFTCSLFFCCLRSV</sequence>
<feature type="region of interest" description="Disordered" evidence="1">
    <location>
        <begin position="1"/>
        <end position="45"/>
    </location>
</feature>
<evidence type="ECO:0000256" key="1">
    <source>
        <dbReference type="SAM" id="MobiDB-lite"/>
    </source>
</evidence>
<keyword evidence="3" id="KW-1185">Reference proteome</keyword>
<reference evidence="4" key="1">
    <citation type="submission" date="2017-02" db="UniProtKB">
        <authorList>
            <consortium name="WormBaseParasite"/>
        </authorList>
    </citation>
    <scope>IDENTIFICATION</scope>
</reference>
<feature type="region of interest" description="Disordered" evidence="1">
    <location>
        <begin position="334"/>
        <end position="362"/>
    </location>
</feature>
<feature type="compositionally biased region" description="Basic and acidic residues" evidence="1">
    <location>
        <begin position="7"/>
        <end position="27"/>
    </location>
</feature>
<evidence type="ECO:0000313" key="4">
    <source>
        <dbReference type="WBParaSite" id="EVEC_0001309601-mRNA-1"/>
    </source>
</evidence>
<organism evidence="4">
    <name type="scientific">Enterobius vermicularis</name>
    <name type="common">Human pinworm</name>
    <dbReference type="NCBI Taxonomy" id="51028"/>
    <lineage>
        <taxon>Eukaryota</taxon>
        <taxon>Metazoa</taxon>
        <taxon>Ecdysozoa</taxon>
        <taxon>Nematoda</taxon>
        <taxon>Chromadorea</taxon>
        <taxon>Rhabditida</taxon>
        <taxon>Spirurina</taxon>
        <taxon>Oxyuridomorpha</taxon>
        <taxon>Oxyuroidea</taxon>
        <taxon>Oxyuridae</taxon>
        <taxon>Enterobius</taxon>
    </lineage>
</organism>
<evidence type="ECO:0000313" key="3">
    <source>
        <dbReference type="Proteomes" id="UP000274131"/>
    </source>
</evidence>